<feature type="transmembrane region" description="Helical" evidence="7">
    <location>
        <begin position="325"/>
        <end position="344"/>
    </location>
</feature>
<keyword evidence="10" id="KW-1185">Reference proteome</keyword>
<keyword evidence="6 7" id="KW-0472">Membrane</keyword>
<comment type="caution">
    <text evidence="9">The sequence shown here is derived from an EMBL/GenBank/DDBJ whole genome shotgun (WGS) entry which is preliminary data.</text>
</comment>
<dbReference type="Pfam" id="PF07690">
    <property type="entry name" value="MFS_1"/>
    <property type="match status" value="1"/>
</dbReference>
<dbReference type="AlphaFoldDB" id="A0A841Q5X1"/>
<reference evidence="9 10" key="1">
    <citation type="submission" date="2020-08" db="EMBL/GenBank/DDBJ databases">
        <title>Genomic Encyclopedia of Type Strains, Phase IV (KMG-IV): sequencing the most valuable type-strain genomes for metagenomic binning, comparative biology and taxonomic classification.</title>
        <authorList>
            <person name="Goeker M."/>
        </authorList>
    </citation>
    <scope>NUCLEOTIDE SEQUENCE [LARGE SCALE GENOMIC DNA]</scope>
    <source>
        <strain evidence="9 10">DSM 19612</strain>
    </source>
</reference>
<feature type="transmembrane region" description="Helical" evidence="7">
    <location>
        <begin position="55"/>
        <end position="74"/>
    </location>
</feature>
<accession>A0A841Q5X1</accession>
<keyword evidence="2" id="KW-0813">Transport</keyword>
<keyword evidence="3" id="KW-1003">Cell membrane</keyword>
<feature type="transmembrane region" description="Helical" evidence="7">
    <location>
        <begin position="186"/>
        <end position="206"/>
    </location>
</feature>
<feature type="transmembrane region" description="Helical" evidence="7">
    <location>
        <begin position="80"/>
        <end position="100"/>
    </location>
</feature>
<feature type="transmembrane region" description="Helical" evidence="7">
    <location>
        <begin position="24"/>
        <end position="43"/>
    </location>
</feature>
<protein>
    <submittedName>
        <fullName evidence="9">MFS family permease</fullName>
    </submittedName>
</protein>
<feature type="transmembrane region" description="Helical" evidence="7">
    <location>
        <begin position="137"/>
        <end position="162"/>
    </location>
</feature>
<evidence type="ECO:0000256" key="3">
    <source>
        <dbReference type="ARBA" id="ARBA00022475"/>
    </source>
</evidence>
<dbReference type="PANTHER" id="PTHR43414">
    <property type="entry name" value="MULTIDRUG RESISTANCE PROTEIN MDTG"/>
    <property type="match status" value="1"/>
</dbReference>
<sequence>MVLPFLSLYIDSFGNFSDQYVQHWSGWVFAITFVTAFIFSPIWGRFGDKFGRKKFLVIAAVGLSVSVFLMSFVTSVMQLFILRFFMGIFTGFISTSQALISTQTPKHLSGRVLGTLQTGSVSGSLLGPLFGGVLADYVGFAATFQLTSIPLILAAIFVFAGLKEYKLETNEETEMKFSRKEVIQHIIRHPMLLMIMFVSMFVQIAHFSIQPILALYVEELHGPVNLAFFSGLAFSITGLGNLLMARRWGRLADRIGYEKILVALLILSAVVYFPGAFVTNIWQLVILRFLLGVTIGGIIPVRTAYIRHAAPVSIQGEVLGYNMSLRFLGNIIGPALGGIIAGYLGISSVFFITSGLLLMSGFLLIITMQRHPKVINQYN</sequence>
<feature type="transmembrane region" description="Helical" evidence="7">
    <location>
        <begin position="112"/>
        <end position="131"/>
    </location>
</feature>
<dbReference type="GO" id="GO:0022857">
    <property type="term" value="F:transmembrane transporter activity"/>
    <property type="evidence" value="ECO:0007669"/>
    <property type="project" value="InterPro"/>
</dbReference>
<feature type="transmembrane region" description="Helical" evidence="7">
    <location>
        <begin position="350"/>
        <end position="368"/>
    </location>
</feature>
<evidence type="ECO:0000256" key="4">
    <source>
        <dbReference type="ARBA" id="ARBA00022692"/>
    </source>
</evidence>
<feature type="transmembrane region" description="Helical" evidence="7">
    <location>
        <begin position="226"/>
        <end position="244"/>
    </location>
</feature>
<feature type="transmembrane region" description="Helical" evidence="7">
    <location>
        <begin position="256"/>
        <end position="275"/>
    </location>
</feature>
<keyword evidence="5 7" id="KW-1133">Transmembrane helix</keyword>
<evidence type="ECO:0000313" key="10">
    <source>
        <dbReference type="Proteomes" id="UP000581688"/>
    </source>
</evidence>
<keyword evidence="4 7" id="KW-0812">Transmembrane</keyword>
<dbReference type="InterPro" id="IPR020846">
    <property type="entry name" value="MFS_dom"/>
</dbReference>
<organism evidence="9 10">
    <name type="scientific">Salirhabdus euzebyi</name>
    <dbReference type="NCBI Taxonomy" id="394506"/>
    <lineage>
        <taxon>Bacteria</taxon>
        <taxon>Bacillati</taxon>
        <taxon>Bacillota</taxon>
        <taxon>Bacilli</taxon>
        <taxon>Bacillales</taxon>
        <taxon>Bacillaceae</taxon>
        <taxon>Salirhabdus</taxon>
    </lineage>
</organism>
<feature type="domain" description="Major facilitator superfamily (MFS) profile" evidence="8">
    <location>
        <begin position="1"/>
        <end position="372"/>
    </location>
</feature>
<dbReference type="EMBL" id="JACHGH010000006">
    <property type="protein sequence ID" value="MBB6453806.1"/>
    <property type="molecule type" value="Genomic_DNA"/>
</dbReference>
<dbReference type="Proteomes" id="UP000581688">
    <property type="component" value="Unassembled WGS sequence"/>
</dbReference>
<gene>
    <name evidence="9" type="ORF">HNQ94_002257</name>
</gene>
<dbReference type="InterPro" id="IPR001958">
    <property type="entry name" value="Tet-R_TetA/multi-R_MdtG-like"/>
</dbReference>
<feature type="transmembrane region" description="Helical" evidence="7">
    <location>
        <begin position="281"/>
        <end position="305"/>
    </location>
</feature>
<comment type="subcellular location">
    <subcellularLocation>
        <location evidence="1">Cell membrane</location>
        <topology evidence="1">Multi-pass membrane protein</topology>
    </subcellularLocation>
</comment>
<dbReference type="InterPro" id="IPR011701">
    <property type="entry name" value="MFS"/>
</dbReference>
<dbReference type="PRINTS" id="PR01035">
    <property type="entry name" value="TCRTETA"/>
</dbReference>
<evidence type="ECO:0000256" key="2">
    <source>
        <dbReference type="ARBA" id="ARBA00022448"/>
    </source>
</evidence>
<dbReference type="PANTHER" id="PTHR43414:SF3">
    <property type="entry name" value="LMO2377 PROTEIN"/>
    <property type="match status" value="1"/>
</dbReference>
<proteinExistence type="predicted"/>
<evidence type="ECO:0000256" key="6">
    <source>
        <dbReference type="ARBA" id="ARBA00023136"/>
    </source>
</evidence>
<evidence type="ECO:0000256" key="1">
    <source>
        <dbReference type="ARBA" id="ARBA00004651"/>
    </source>
</evidence>
<evidence type="ECO:0000256" key="5">
    <source>
        <dbReference type="ARBA" id="ARBA00022989"/>
    </source>
</evidence>
<evidence type="ECO:0000259" key="8">
    <source>
        <dbReference type="PROSITE" id="PS50850"/>
    </source>
</evidence>
<dbReference type="SUPFAM" id="SSF103473">
    <property type="entry name" value="MFS general substrate transporter"/>
    <property type="match status" value="1"/>
</dbReference>
<evidence type="ECO:0000313" key="9">
    <source>
        <dbReference type="EMBL" id="MBB6453806.1"/>
    </source>
</evidence>
<dbReference type="PROSITE" id="PS50850">
    <property type="entry name" value="MFS"/>
    <property type="match status" value="1"/>
</dbReference>
<dbReference type="InterPro" id="IPR036259">
    <property type="entry name" value="MFS_trans_sf"/>
</dbReference>
<name>A0A841Q5X1_9BACI</name>
<dbReference type="Gene3D" id="1.20.1250.20">
    <property type="entry name" value="MFS general substrate transporter like domains"/>
    <property type="match status" value="2"/>
</dbReference>
<evidence type="ECO:0000256" key="7">
    <source>
        <dbReference type="SAM" id="Phobius"/>
    </source>
</evidence>
<dbReference type="GO" id="GO:0005886">
    <property type="term" value="C:plasma membrane"/>
    <property type="evidence" value="ECO:0007669"/>
    <property type="project" value="UniProtKB-SubCell"/>
</dbReference>